<evidence type="ECO:0000313" key="1">
    <source>
        <dbReference type="EMBL" id="SGZ41275.1"/>
    </source>
</evidence>
<dbReference type="EMBL" id="FQNF01000090">
    <property type="protein sequence ID" value="SGZ41275.1"/>
    <property type="molecule type" value="Genomic_DNA"/>
</dbReference>
<dbReference type="VEuPathDB" id="FungiDB:HGUI_03475"/>
<accession>A0A1L0B847</accession>
<dbReference type="OrthoDB" id="3972060at2759"/>
<reference evidence="2" key="1">
    <citation type="submission" date="2016-11" db="EMBL/GenBank/DDBJ databases">
        <authorList>
            <person name="Guldener U."/>
        </authorList>
    </citation>
    <scope>NUCLEOTIDE SEQUENCE [LARGE SCALE GENOMIC DNA]</scope>
</reference>
<keyword evidence="2" id="KW-1185">Reference proteome</keyword>
<dbReference type="Proteomes" id="UP000183365">
    <property type="component" value="Unassembled WGS sequence"/>
</dbReference>
<dbReference type="AlphaFoldDB" id="A0A1L0B847"/>
<protein>
    <submittedName>
        <fullName evidence="1">Uncharacterized protein</fullName>
    </submittedName>
</protein>
<gene>
    <name evidence="1" type="ORF">HGUI_03475</name>
</gene>
<name>A0A1L0B847_9ASCO</name>
<sequence>MSQTQTAIKNAAMKKRISVDSIYIRNVYLKLRYDLIQEILKNNGPDINQQVKDMDVQLIGIMKDVLSGCEITDVKDFDIKGMSDKEVLWFLVSKEEYIDNIDEDKDLSRKLKEEMDVFDDICIDKGEKLINYNQFSDRYVKHGEEKIAEYLVELDRKIAVALKDNVDYQQLEKEVQEEGEAMNLEFSKYRDTLANSIFSLYNLQSNGNLQEVIQKYETLKAKTEFLLEKK</sequence>
<proteinExistence type="predicted"/>
<evidence type="ECO:0000313" key="2">
    <source>
        <dbReference type="Proteomes" id="UP000183365"/>
    </source>
</evidence>
<organism evidence="1 2">
    <name type="scientific">Hanseniaspora guilliermondii</name>
    <dbReference type="NCBI Taxonomy" id="56406"/>
    <lineage>
        <taxon>Eukaryota</taxon>
        <taxon>Fungi</taxon>
        <taxon>Dikarya</taxon>
        <taxon>Ascomycota</taxon>
        <taxon>Saccharomycotina</taxon>
        <taxon>Saccharomycetes</taxon>
        <taxon>Saccharomycodales</taxon>
        <taxon>Saccharomycodaceae</taxon>
        <taxon>Hanseniaspora</taxon>
    </lineage>
</organism>